<dbReference type="Pfam" id="PF00069">
    <property type="entry name" value="Pkinase"/>
    <property type="match status" value="1"/>
</dbReference>
<keyword evidence="4" id="KW-0547">Nucleotide-binding</keyword>
<dbReference type="InterPro" id="IPR000719">
    <property type="entry name" value="Prot_kinase_dom"/>
</dbReference>
<dbReference type="SUPFAM" id="SSF56112">
    <property type="entry name" value="Protein kinase-like (PK-like)"/>
    <property type="match status" value="1"/>
</dbReference>
<dbReference type="AlphaFoldDB" id="A0A9P9E9K6"/>
<organism evidence="10 11">
    <name type="scientific">Dactylonectria estremocensis</name>
    <dbReference type="NCBI Taxonomy" id="1079267"/>
    <lineage>
        <taxon>Eukaryota</taxon>
        <taxon>Fungi</taxon>
        <taxon>Dikarya</taxon>
        <taxon>Ascomycota</taxon>
        <taxon>Pezizomycotina</taxon>
        <taxon>Sordariomycetes</taxon>
        <taxon>Hypocreomycetidae</taxon>
        <taxon>Hypocreales</taxon>
        <taxon>Nectriaceae</taxon>
        <taxon>Dactylonectria</taxon>
    </lineage>
</organism>
<keyword evidence="2" id="KW-0723">Serine/threonine-protein kinase</keyword>
<dbReference type="EMBL" id="JAGMUU010000018">
    <property type="protein sequence ID" value="KAH7133109.1"/>
    <property type="molecule type" value="Genomic_DNA"/>
</dbReference>
<dbReference type="Gene3D" id="3.30.200.20">
    <property type="entry name" value="Phosphorylase Kinase, domain 1"/>
    <property type="match status" value="1"/>
</dbReference>
<accession>A0A9P9E9K6</accession>
<evidence type="ECO:0000313" key="11">
    <source>
        <dbReference type="Proteomes" id="UP000717696"/>
    </source>
</evidence>
<dbReference type="OrthoDB" id="5979581at2759"/>
<dbReference type="EC" id="2.7.11.1" evidence="1"/>
<dbReference type="GO" id="GO:0005524">
    <property type="term" value="F:ATP binding"/>
    <property type="evidence" value="ECO:0007669"/>
    <property type="project" value="UniProtKB-KW"/>
</dbReference>
<dbReference type="GO" id="GO:0000245">
    <property type="term" value="P:spliceosomal complex assembly"/>
    <property type="evidence" value="ECO:0007669"/>
    <property type="project" value="TreeGrafter"/>
</dbReference>
<evidence type="ECO:0000256" key="3">
    <source>
        <dbReference type="ARBA" id="ARBA00022679"/>
    </source>
</evidence>
<evidence type="ECO:0000256" key="7">
    <source>
        <dbReference type="ARBA" id="ARBA00047899"/>
    </source>
</evidence>
<feature type="domain" description="Protein kinase" evidence="9">
    <location>
        <begin position="64"/>
        <end position="338"/>
    </location>
</feature>
<protein>
    <recommendedName>
        <fullName evidence="1">non-specific serine/threonine protein kinase</fullName>
        <ecNumber evidence="1">2.7.11.1</ecNumber>
    </recommendedName>
</protein>
<dbReference type="InterPro" id="IPR011009">
    <property type="entry name" value="Kinase-like_dom_sf"/>
</dbReference>
<evidence type="ECO:0000313" key="10">
    <source>
        <dbReference type="EMBL" id="KAH7133109.1"/>
    </source>
</evidence>
<evidence type="ECO:0000256" key="4">
    <source>
        <dbReference type="ARBA" id="ARBA00022741"/>
    </source>
</evidence>
<dbReference type="Gene3D" id="1.10.510.10">
    <property type="entry name" value="Transferase(Phosphotransferase) domain 1"/>
    <property type="match status" value="1"/>
</dbReference>
<comment type="catalytic activity">
    <reaction evidence="7">
        <text>L-threonyl-[protein] + ATP = O-phospho-L-threonyl-[protein] + ADP + H(+)</text>
        <dbReference type="Rhea" id="RHEA:46608"/>
        <dbReference type="Rhea" id="RHEA-COMP:11060"/>
        <dbReference type="Rhea" id="RHEA-COMP:11605"/>
        <dbReference type="ChEBI" id="CHEBI:15378"/>
        <dbReference type="ChEBI" id="CHEBI:30013"/>
        <dbReference type="ChEBI" id="CHEBI:30616"/>
        <dbReference type="ChEBI" id="CHEBI:61977"/>
        <dbReference type="ChEBI" id="CHEBI:456216"/>
        <dbReference type="EC" id="2.7.11.1"/>
    </reaction>
</comment>
<gene>
    <name evidence="10" type="ORF">B0J13DRAFT_641721</name>
</gene>
<evidence type="ECO:0000256" key="6">
    <source>
        <dbReference type="ARBA" id="ARBA00022840"/>
    </source>
</evidence>
<dbReference type="PROSITE" id="PS50011">
    <property type="entry name" value="PROTEIN_KINASE_DOM"/>
    <property type="match status" value="1"/>
</dbReference>
<dbReference type="Proteomes" id="UP000717696">
    <property type="component" value="Unassembled WGS sequence"/>
</dbReference>
<keyword evidence="11" id="KW-1185">Reference proteome</keyword>
<dbReference type="PANTHER" id="PTHR47634">
    <property type="entry name" value="PROTEIN KINASE DOMAIN-CONTAINING PROTEIN-RELATED"/>
    <property type="match status" value="1"/>
</dbReference>
<proteinExistence type="predicted"/>
<evidence type="ECO:0000256" key="5">
    <source>
        <dbReference type="ARBA" id="ARBA00022777"/>
    </source>
</evidence>
<evidence type="ECO:0000256" key="8">
    <source>
        <dbReference type="ARBA" id="ARBA00048679"/>
    </source>
</evidence>
<dbReference type="PANTHER" id="PTHR47634:SF9">
    <property type="entry name" value="PROTEIN KINASE DOMAIN-CONTAINING PROTEIN-RELATED"/>
    <property type="match status" value="1"/>
</dbReference>
<reference evidence="10" key="1">
    <citation type="journal article" date="2021" name="Nat. Commun.">
        <title>Genetic determinants of endophytism in the Arabidopsis root mycobiome.</title>
        <authorList>
            <person name="Mesny F."/>
            <person name="Miyauchi S."/>
            <person name="Thiergart T."/>
            <person name="Pickel B."/>
            <person name="Atanasova L."/>
            <person name="Karlsson M."/>
            <person name="Huettel B."/>
            <person name="Barry K.W."/>
            <person name="Haridas S."/>
            <person name="Chen C."/>
            <person name="Bauer D."/>
            <person name="Andreopoulos W."/>
            <person name="Pangilinan J."/>
            <person name="LaButti K."/>
            <person name="Riley R."/>
            <person name="Lipzen A."/>
            <person name="Clum A."/>
            <person name="Drula E."/>
            <person name="Henrissat B."/>
            <person name="Kohler A."/>
            <person name="Grigoriev I.V."/>
            <person name="Martin F.M."/>
            <person name="Hacquard S."/>
        </authorList>
    </citation>
    <scope>NUCLEOTIDE SEQUENCE</scope>
    <source>
        <strain evidence="10">MPI-CAGE-AT-0021</strain>
    </source>
</reference>
<dbReference type="GO" id="GO:0005634">
    <property type="term" value="C:nucleus"/>
    <property type="evidence" value="ECO:0007669"/>
    <property type="project" value="TreeGrafter"/>
</dbReference>
<comment type="catalytic activity">
    <reaction evidence="8">
        <text>L-seryl-[protein] + ATP = O-phospho-L-seryl-[protein] + ADP + H(+)</text>
        <dbReference type="Rhea" id="RHEA:17989"/>
        <dbReference type="Rhea" id="RHEA-COMP:9863"/>
        <dbReference type="Rhea" id="RHEA-COMP:11604"/>
        <dbReference type="ChEBI" id="CHEBI:15378"/>
        <dbReference type="ChEBI" id="CHEBI:29999"/>
        <dbReference type="ChEBI" id="CHEBI:30616"/>
        <dbReference type="ChEBI" id="CHEBI:83421"/>
        <dbReference type="ChEBI" id="CHEBI:456216"/>
        <dbReference type="EC" id="2.7.11.1"/>
    </reaction>
</comment>
<dbReference type="GO" id="GO:0004674">
    <property type="term" value="F:protein serine/threonine kinase activity"/>
    <property type="evidence" value="ECO:0007669"/>
    <property type="project" value="UniProtKB-KW"/>
</dbReference>
<evidence type="ECO:0000256" key="2">
    <source>
        <dbReference type="ARBA" id="ARBA00022527"/>
    </source>
</evidence>
<sequence length="354" mass="39828">MREGTLGSSRCWLWAYAPEVMGRTVPESTSCLQYDFTEDVEIPKCYIPVGHHPLQIDDRLHTRYRIVNKLGYGSCSTLWLALDKQISKYVAIKIGVAGADRQEADILHVTDKLLMIDAPLDDFSLNGPNGNHQFLVKAPARCSLKDAREASYNGLFQPDVARSLAAQLAVAVSLDLAFLLMLSRPCGLAQSSKVTPNEARLPLGDFSVAFSPSGKSCFEAYIDPSPQPPETLFEPTTPLCFASDIWSLGCMVFELLSCRSLINGWIASQDYITAQQSVTYGGWDREFEGHMQEMRQRCDMLVASEGEKLVLLELVQWMLAWRPEERPNAKQVLETTWMKEWALPAYEEMHFTKF</sequence>
<evidence type="ECO:0000259" key="9">
    <source>
        <dbReference type="PROSITE" id="PS50011"/>
    </source>
</evidence>
<dbReference type="SMART" id="SM00220">
    <property type="entry name" value="S_TKc"/>
    <property type="match status" value="1"/>
</dbReference>
<keyword evidence="3" id="KW-0808">Transferase</keyword>
<dbReference type="GO" id="GO:0050684">
    <property type="term" value="P:regulation of mRNA processing"/>
    <property type="evidence" value="ECO:0007669"/>
    <property type="project" value="TreeGrafter"/>
</dbReference>
<comment type="caution">
    <text evidence="10">The sequence shown here is derived from an EMBL/GenBank/DDBJ whole genome shotgun (WGS) entry which is preliminary data.</text>
</comment>
<name>A0A9P9E9K6_9HYPO</name>
<dbReference type="GO" id="GO:0005737">
    <property type="term" value="C:cytoplasm"/>
    <property type="evidence" value="ECO:0007669"/>
    <property type="project" value="TreeGrafter"/>
</dbReference>
<keyword evidence="5 10" id="KW-0418">Kinase</keyword>
<keyword evidence="6" id="KW-0067">ATP-binding</keyword>
<dbReference type="InterPro" id="IPR051334">
    <property type="entry name" value="SRPK"/>
</dbReference>
<evidence type="ECO:0000256" key="1">
    <source>
        <dbReference type="ARBA" id="ARBA00012513"/>
    </source>
</evidence>